<accession>A0A2I0KMP2</accession>
<evidence type="ECO:0000313" key="3">
    <source>
        <dbReference type="Proteomes" id="UP000233551"/>
    </source>
</evidence>
<gene>
    <name evidence="2" type="ORF">CRG98_009900</name>
</gene>
<sequence>MTEDELWAVAYLRIRSFYEFDPATFRVQVRPASPVTFLVYGQLLAVVVAFTIRLPLSAPVSLQGIRWRSEAGP</sequence>
<name>A0A2I0KMP2_PUNGR</name>
<evidence type="ECO:0000313" key="2">
    <source>
        <dbReference type="EMBL" id="PKI69744.1"/>
    </source>
</evidence>
<dbReference type="Proteomes" id="UP000233551">
    <property type="component" value="Unassembled WGS sequence"/>
</dbReference>
<dbReference type="EMBL" id="PGOL01000483">
    <property type="protein sequence ID" value="PKI69744.1"/>
    <property type="molecule type" value="Genomic_DNA"/>
</dbReference>
<feature type="transmembrane region" description="Helical" evidence="1">
    <location>
        <begin position="37"/>
        <end position="56"/>
    </location>
</feature>
<proteinExistence type="predicted"/>
<keyword evidence="1" id="KW-1133">Transmembrane helix</keyword>
<organism evidence="2 3">
    <name type="scientific">Punica granatum</name>
    <name type="common">Pomegranate</name>
    <dbReference type="NCBI Taxonomy" id="22663"/>
    <lineage>
        <taxon>Eukaryota</taxon>
        <taxon>Viridiplantae</taxon>
        <taxon>Streptophyta</taxon>
        <taxon>Embryophyta</taxon>
        <taxon>Tracheophyta</taxon>
        <taxon>Spermatophyta</taxon>
        <taxon>Magnoliopsida</taxon>
        <taxon>eudicotyledons</taxon>
        <taxon>Gunneridae</taxon>
        <taxon>Pentapetalae</taxon>
        <taxon>rosids</taxon>
        <taxon>malvids</taxon>
        <taxon>Myrtales</taxon>
        <taxon>Lythraceae</taxon>
        <taxon>Punica</taxon>
    </lineage>
</organism>
<protein>
    <submittedName>
        <fullName evidence="2">Uncharacterized protein</fullName>
    </submittedName>
</protein>
<reference evidence="2 3" key="1">
    <citation type="submission" date="2017-11" db="EMBL/GenBank/DDBJ databases">
        <title>De-novo sequencing of pomegranate (Punica granatum L.) genome.</title>
        <authorList>
            <person name="Akparov Z."/>
            <person name="Amiraslanov A."/>
            <person name="Hajiyeva S."/>
            <person name="Abbasov M."/>
            <person name="Kaur K."/>
            <person name="Hamwieh A."/>
            <person name="Solovyev V."/>
            <person name="Salamov A."/>
            <person name="Braich B."/>
            <person name="Kosarev P."/>
            <person name="Mahmoud A."/>
            <person name="Hajiyev E."/>
            <person name="Babayeva S."/>
            <person name="Izzatullayeva V."/>
            <person name="Mammadov A."/>
            <person name="Mammadov A."/>
            <person name="Sharifova S."/>
            <person name="Ojaghi J."/>
            <person name="Eynullazada K."/>
            <person name="Bayramov B."/>
            <person name="Abdulazimova A."/>
            <person name="Shahmuradov I."/>
        </authorList>
    </citation>
    <scope>NUCLEOTIDE SEQUENCE [LARGE SCALE GENOMIC DNA]</scope>
    <source>
        <strain evidence="3">cv. AG2017</strain>
        <tissue evidence="2">Leaf</tissue>
    </source>
</reference>
<comment type="caution">
    <text evidence="2">The sequence shown here is derived from an EMBL/GenBank/DDBJ whole genome shotgun (WGS) entry which is preliminary data.</text>
</comment>
<keyword evidence="3" id="KW-1185">Reference proteome</keyword>
<dbReference type="AlphaFoldDB" id="A0A2I0KMP2"/>
<keyword evidence="1" id="KW-0812">Transmembrane</keyword>
<evidence type="ECO:0000256" key="1">
    <source>
        <dbReference type="SAM" id="Phobius"/>
    </source>
</evidence>
<keyword evidence="1" id="KW-0472">Membrane</keyword>